<keyword evidence="3" id="KW-1185">Reference proteome</keyword>
<proteinExistence type="predicted"/>
<evidence type="ECO:0000313" key="3">
    <source>
        <dbReference type="Proteomes" id="UP000266723"/>
    </source>
</evidence>
<dbReference type="EMBL" id="QGKV02000297">
    <property type="protein sequence ID" value="KAF3611629.1"/>
    <property type="molecule type" value="Genomic_DNA"/>
</dbReference>
<feature type="compositionally biased region" description="Acidic residues" evidence="1">
    <location>
        <begin position="154"/>
        <end position="166"/>
    </location>
</feature>
<reference evidence="2 3" key="1">
    <citation type="journal article" date="2020" name="BMC Genomics">
        <title>Intraspecific diversification of the crop wild relative Brassica cretica Lam. using demographic model selection.</title>
        <authorList>
            <person name="Kioukis A."/>
            <person name="Michalopoulou V.A."/>
            <person name="Briers L."/>
            <person name="Pirintsos S."/>
            <person name="Studholme D.J."/>
            <person name="Pavlidis P."/>
            <person name="Sarris P.F."/>
        </authorList>
    </citation>
    <scope>NUCLEOTIDE SEQUENCE [LARGE SCALE GENOMIC DNA]</scope>
    <source>
        <strain evidence="3">cv. PFS-1207/04</strain>
    </source>
</reference>
<comment type="caution">
    <text evidence="2">The sequence shown here is derived from an EMBL/GenBank/DDBJ whole genome shotgun (WGS) entry which is preliminary data.</text>
</comment>
<gene>
    <name evidence="2" type="ORF">DY000_02046454</name>
</gene>
<organism evidence="2 3">
    <name type="scientific">Brassica cretica</name>
    <name type="common">Mustard</name>
    <dbReference type="NCBI Taxonomy" id="69181"/>
    <lineage>
        <taxon>Eukaryota</taxon>
        <taxon>Viridiplantae</taxon>
        <taxon>Streptophyta</taxon>
        <taxon>Embryophyta</taxon>
        <taxon>Tracheophyta</taxon>
        <taxon>Spermatophyta</taxon>
        <taxon>Magnoliopsida</taxon>
        <taxon>eudicotyledons</taxon>
        <taxon>Gunneridae</taxon>
        <taxon>Pentapetalae</taxon>
        <taxon>rosids</taxon>
        <taxon>malvids</taxon>
        <taxon>Brassicales</taxon>
        <taxon>Brassicaceae</taxon>
        <taxon>Brassiceae</taxon>
        <taxon>Brassica</taxon>
    </lineage>
</organism>
<dbReference type="Proteomes" id="UP000266723">
    <property type="component" value="Unassembled WGS sequence"/>
</dbReference>
<accession>A0ABQ7F9Z5</accession>
<feature type="region of interest" description="Disordered" evidence="1">
    <location>
        <begin position="154"/>
        <end position="173"/>
    </location>
</feature>
<evidence type="ECO:0000313" key="2">
    <source>
        <dbReference type="EMBL" id="KAF3611629.1"/>
    </source>
</evidence>
<evidence type="ECO:0000256" key="1">
    <source>
        <dbReference type="SAM" id="MobiDB-lite"/>
    </source>
</evidence>
<sequence>MPCCMPPLHARRHHHVHIALSMSGVHASRHTDLCMSVRMRRSQVLRHLVLLCVELHGTASCTSTTPSCVDTQKVKWLTPRHDPLDQATSNFSVDLRDFGPSGNPKSADNCIRNLSTTKGISTFLVIQKFQLIDIKTLNLDNIIWRRERDLTCEDGEAAESEDEEVAEKENRFRDLFL</sequence>
<name>A0ABQ7F9Z5_BRACR</name>
<protein>
    <submittedName>
        <fullName evidence="2">Uncharacterized protein</fullName>
    </submittedName>
</protein>